<comment type="caution">
    <text evidence="1">The sequence shown here is derived from an EMBL/GenBank/DDBJ whole genome shotgun (WGS) entry which is preliminary data.</text>
</comment>
<gene>
    <name evidence="1" type="ORF">RPERSI_LOCUS4382</name>
</gene>
<proteinExistence type="predicted"/>
<evidence type="ECO:0000313" key="2">
    <source>
        <dbReference type="Proteomes" id="UP000789920"/>
    </source>
</evidence>
<reference evidence="1" key="1">
    <citation type="submission" date="2021-06" db="EMBL/GenBank/DDBJ databases">
        <authorList>
            <person name="Kallberg Y."/>
            <person name="Tangrot J."/>
            <person name="Rosling A."/>
        </authorList>
    </citation>
    <scope>NUCLEOTIDE SEQUENCE</scope>
    <source>
        <strain evidence="1">MA461A</strain>
    </source>
</reference>
<name>A0ACA9M241_9GLOM</name>
<accession>A0ACA9M241</accession>
<feature type="non-terminal residue" evidence="1">
    <location>
        <position position="1"/>
    </location>
</feature>
<evidence type="ECO:0000313" key="1">
    <source>
        <dbReference type="EMBL" id="CAG8561518.1"/>
    </source>
</evidence>
<dbReference type="Proteomes" id="UP000789920">
    <property type="component" value="Unassembled WGS sequence"/>
</dbReference>
<organism evidence="1 2">
    <name type="scientific">Racocetra persica</name>
    <dbReference type="NCBI Taxonomy" id="160502"/>
    <lineage>
        <taxon>Eukaryota</taxon>
        <taxon>Fungi</taxon>
        <taxon>Fungi incertae sedis</taxon>
        <taxon>Mucoromycota</taxon>
        <taxon>Glomeromycotina</taxon>
        <taxon>Glomeromycetes</taxon>
        <taxon>Diversisporales</taxon>
        <taxon>Gigasporaceae</taxon>
        <taxon>Racocetra</taxon>
    </lineage>
</organism>
<keyword evidence="2" id="KW-1185">Reference proteome</keyword>
<protein>
    <submittedName>
        <fullName evidence="1">23620_t:CDS:1</fullName>
    </submittedName>
</protein>
<sequence>LSIHDLCETIVNRLKNTYSDPLPSNINISSDEWIHLQFCPTNSTTTQTMYYTGRFSVKFKVQSQMLRKSSKDAHYCAALFRYLREFSLKYDLISSESELLFRISNTLDDIHKRAQESSKLKSELKECISGVKEILNSQTKRLRLKNNQFKYFSLANEEAIAEIFEVNIAFIIFIA</sequence>
<dbReference type="EMBL" id="CAJVQC010006021">
    <property type="protein sequence ID" value="CAG8561518.1"/>
    <property type="molecule type" value="Genomic_DNA"/>
</dbReference>